<gene>
    <name evidence="2" type="primary">ykvP</name>
    <name evidence="2" type="ORF">TICRE_03670</name>
</gene>
<evidence type="ECO:0000313" key="2">
    <source>
        <dbReference type="EMBL" id="OLS03671.1"/>
    </source>
</evidence>
<accession>A0A1U7M8R8</accession>
<keyword evidence="3" id="KW-1185">Reference proteome</keyword>
<dbReference type="InterPro" id="IPR055259">
    <property type="entry name" value="YkvP/CgeB_Glyco_trans-like"/>
</dbReference>
<protein>
    <submittedName>
        <fullName evidence="2">Spore protein YkvP</fullName>
    </submittedName>
</protein>
<proteinExistence type="predicted"/>
<evidence type="ECO:0000313" key="3">
    <source>
        <dbReference type="Proteomes" id="UP000186112"/>
    </source>
</evidence>
<dbReference type="AlphaFoldDB" id="A0A1U7M8R8"/>
<comment type="caution">
    <text evidence="2">The sequence shown here is derived from an EMBL/GenBank/DDBJ whole genome shotgun (WGS) entry which is preliminary data.</text>
</comment>
<dbReference type="SUPFAM" id="SSF53448">
    <property type="entry name" value="Nucleotide-diphospho-sugar transferases"/>
    <property type="match status" value="1"/>
</dbReference>
<evidence type="ECO:0000259" key="1">
    <source>
        <dbReference type="Pfam" id="PF13524"/>
    </source>
</evidence>
<feature type="domain" description="Spore protein YkvP/CgeB glycosyl transferase-like" evidence="1">
    <location>
        <begin position="241"/>
        <end position="353"/>
    </location>
</feature>
<dbReference type="EMBL" id="LTDM01000004">
    <property type="protein sequence ID" value="OLS03671.1"/>
    <property type="molecule type" value="Genomic_DNA"/>
</dbReference>
<name>A0A1U7M8R8_TISCR</name>
<dbReference type="SUPFAM" id="SSF53756">
    <property type="entry name" value="UDP-Glycosyltransferase/glycogen phosphorylase"/>
    <property type="match status" value="1"/>
</dbReference>
<sequence length="591" mass="69696">MTIKNSVSKNTHYAIEKIKEKLLIKYPENNTRNSDANINIACILDIFSYECFKYEGTFFQLGTQNWKEIMIDKKPKLLFVESTWQGYNQEWINKIADIHISKDQTLFSIISYCKTNKIPTVFWAKEDPYDFNVFIQAAKYFDYVFTTDLDCISKYKEVLSHDNIFLLPFAAQPLLHNPINKDIEKIGSVGFAGGWYEKFPERCIEMEHLLKPAFKYEISIYDRFGDLNDDRFSFPNEYRPYLKNPLDYKDMVKEYKKYNIFLNVNSTNTSPTTFARRVFELLACGIPTISSYSFGVENYFKNIVMLSKDKQDTEKHLNSLVNSKDLRDRLSLLGQREVFNNHTYGHRLKAVLDVLNLNEGRDMQEGVSVIACTKLETSVDNILNNYFSQTYPIKELIIIINNDCIDYNYWNKKLEYYRDIKLFKLSEDTSLAKCLNFGVEKSNYNYISKFEDDYYGPNYLTDSINTFKFTNAHIVGKYSVYVYLENYETLVLQYPDLENRYMDYVNGSTLTFKKEIFNKVKFRDDSKSEETLFLEDSLKEGFKIYASDRFNYSTIKRTDLDSNSWKLTEKDFMKKCTVIEKTKDFRSIVTV</sequence>
<dbReference type="OrthoDB" id="6713581at2"/>
<dbReference type="Gene3D" id="3.40.50.2000">
    <property type="entry name" value="Glycogen Phosphorylase B"/>
    <property type="match status" value="1"/>
</dbReference>
<dbReference type="InterPro" id="IPR029044">
    <property type="entry name" value="Nucleotide-diphossugar_trans"/>
</dbReference>
<dbReference type="RefSeq" id="WP_158016378.1">
    <property type="nucleotide sequence ID" value="NZ_LTDM01000004.1"/>
</dbReference>
<dbReference type="Proteomes" id="UP000186112">
    <property type="component" value="Unassembled WGS sequence"/>
</dbReference>
<organism evidence="2 3">
    <name type="scientific">Tissierella creatinophila DSM 6911</name>
    <dbReference type="NCBI Taxonomy" id="1123403"/>
    <lineage>
        <taxon>Bacteria</taxon>
        <taxon>Bacillati</taxon>
        <taxon>Bacillota</taxon>
        <taxon>Tissierellia</taxon>
        <taxon>Tissierellales</taxon>
        <taxon>Tissierellaceae</taxon>
        <taxon>Tissierella</taxon>
    </lineage>
</organism>
<reference evidence="2 3" key="1">
    <citation type="submission" date="2016-02" db="EMBL/GenBank/DDBJ databases">
        <title>Genome sequence of Tissierella creatinophila DSM 6911.</title>
        <authorList>
            <person name="Poehlein A."/>
            <person name="Daniel R."/>
        </authorList>
    </citation>
    <scope>NUCLEOTIDE SEQUENCE [LARGE SCALE GENOMIC DNA]</scope>
    <source>
        <strain evidence="2 3">DSM 6911</strain>
    </source>
</reference>
<dbReference type="Pfam" id="PF13524">
    <property type="entry name" value="Glyco_trans_1_2"/>
    <property type="match status" value="1"/>
</dbReference>